<evidence type="ECO:0000313" key="1">
    <source>
        <dbReference type="EMBL" id="QIN54184.1"/>
    </source>
</evidence>
<name>A0A6G8MY82_9VIRU</name>
<dbReference type="EMBL" id="MN873693">
    <property type="protein sequence ID" value="QIN54184.1"/>
    <property type="molecule type" value="Genomic_DNA"/>
</dbReference>
<protein>
    <submittedName>
        <fullName evidence="1">Uncharacterized protein</fullName>
    </submittedName>
</protein>
<accession>A0A6G8MY82</accession>
<proteinExistence type="predicted"/>
<keyword evidence="2" id="KW-1185">Reference proteome</keyword>
<sequence>MSVFHVLILNLHSKQHCLVMLSLLRLAFFAVSEEEEKEMINIDLPVFLWQERCERRFGLCKEYFFLPWTEDVTSPAQRYFSLKRKEQQPEIFALPSDEGGLLAERLRYFQDEYLLQDLRSFFAQRRDKTEKRAEAKRLFQAALYSGREEYVDEMVHQMHIWSYLSPLPETIDKVIKPVPFSPSFSSKDYIEPGRRGEVFEAADLIDSIKGGNVRIVLYIQEHCSLEERNPRFQEELIKAYIYGSEYGSRNPQGFYSILQYLQERYQNLYKLETLNKDHLLLALQSLAVPNQNPKEININQERVLRKNAYKCISIAKAFASYLTLDILNLLKEDRHRKSMREFAQKRLDKGEYLRGPIIYGGDVSNRNLSILPPGLKL</sequence>
<reference evidence="1" key="1">
    <citation type="submission" date="2019-12" db="EMBL/GenBank/DDBJ databases">
        <title>The DNA Methylation Landscape of Giant Viruses.</title>
        <authorList>
            <person name="Jeudy S."/>
            <person name="Rigou S."/>
            <person name="Alempic J.-M."/>
            <person name="Claverie J.-M."/>
            <person name="Abergel C."/>
            <person name="Legendre M."/>
        </authorList>
    </citation>
    <scope>NUCLEOTIDE SEQUENCE</scope>
    <source>
        <strain evidence="1">P4</strain>
    </source>
</reference>
<organism evidence="1 2">
    <name type="scientific">Cedratvirus kamchatka</name>
    <dbReference type="NCBI Taxonomy" id="2716914"/>
    <lineage>
        <taxon>Viruses</taxon>
        <taxon>Pithoviruses</taxon>
        <taxon>Orthocedratvirinae</taxon>
        <taxon>Alphacedratvirus</taxon>
        <taxon>Alphacedratvirus rossiense</taxon>
    </lineage>
</organism>
<gene>
    <name evidence="1" type="primary">ck59</name>
</gene>
<dbReference type="Proteomes" id="UP001224087">
    <property type="component" value="Segment"/>
</dbReference>
<evidence type="ECO:0000313" key="2">
    <source>
        <dbReference type="Proteomes" id="UP001224087"/>
    </source>
</evidence>